<keyword evidence="2" id="KW-1185">Reference proteome</keyword>
<dbReference type="PANTHER" id="PTHR33221">
    <property type="entry name" value="WINGED HELIX-TURN-HELIX TRANSCRIPTIONAL REGULATOR, RRF2 FAMILY"/>
    <property type="match status" value="1"/>
</dbReference>
<name>A0ABS1BZ14_9BACT</name>
<dbReference type="InterPro" id="IPR036388">
    <property type="entry name" value="WH-like_DNA-bd_sf"/>
</dbReference>
<dbReference type="Pfam" id="PF02082">
    <property type="entry name" value="Rrf2"/>
    <property type="match status" value="1"/>
</dbReference>
<dbReference type="PROSITE" id="PS01332">
    <property type="entry name" value="HTH_RRF2_1"/>
    <property type="match status" value="1"/>
</dbReference>
<protein>
    <submittedName>
        <fullName evidence="1">Rrf2 family transcriptional regulator</fullName>
    </submittedName>
</protein>
<dbReference type="Gene3D" id="1.10.10.10">
    <property type="entry name" value="Winged helix-like DNA-binding domain superfamily/Winged helix DNA-binding domain"/>
    <property type="match status" value="1"/>
</dbReference>
<dbReference type="InterPro" id="IPR030489">
    <property type="entry name" value="TR_Rrf2-type_CS"/>
</dbReference>
<dbReference type="EMBL" id="JAEHFX010000002">
    <property type="protein sequence ID" value="MBK0402386.1"/>
    <property type="molecule type" value="Genomic_DNA"/>
</dbReference>
<sequence>MLTKTTEYALRAMIYIALHASPANKIGIREIATELGIPMAFIGKILQELVRKGLLASTKGPHGGFFLELPAASITVLDVIREIDGLEAFKRCGLGLKQCSDKHPCPLHQDFKVYRDGLAQLFRKRTLQDLVNNLEAGEAFLTSFEIPTDLIPPQSC</sequence>
<accession>A0ABS1BZ14</accession>
<dbReference type="Proteomes" id="UP000644147">
    <property type="component" value="Unassembled WGS sequence"/>
</dbReference>
<dbReference type="InterPro" id="IPR000944">
    <property type="entry name" value="Tscrpt_reg_Rrf2"/>
</dbReference>
<dbReference type="NCBIfam" id="TIGR00738">
    <property type="entry name" value="rrf2_super"/>
    <property type="match status" value="1"/>
</dbReference>
<reference evidence="1 2" key="1">
    <citation type="submission" date="2020-12" db="EMBL/GenBank/DDBJ databases">
        <title>Bacterial novel species Adhaeribacter sp. BT258 isolated from soil.</title>
        <authorList>
            <person name="Jung H.-Y."/>
        </authorList>
    </citation>
    <scope>NUCLEOTIDE SEQUENCE [LARGE SCALE GENOMIC DNA]</scope>
    <source>
        <strain evidence="1 2">BT258</strain>
    </source>
</reference>
<evidence type="ECO:0000313" key="1">
    <source>
        <dbReference type="EMBL" id="MBK0402386.1"/>
    </source>
</evidence>
<dbReference type="RefSeq" id="WP_200505134.1">
    <property type="nucleotide sequence ID" value="NZ_JAEHFX010000002.1"/>
</dbReference>
<comment type="caution">
    <text evidence="1">The sequence shown here is derived from an EMBL/GenBank/DDBJ whole genome shotgun (WGS) entry which is preliminary data.</text>
</comment>
<organism evidence="1 2">
    <name type="scientific">Adhaeribacter terrigena</name>
    <dbReference type="NCBI Taxonomy" id="2793070"/>
    <lineage>
        <taxon>Bacteria</taxon>
        <taxon>Pseudomonadati</taxon>
        <taxon>Bacteroidota</taxon>
        <taxon>Cytophagia</taxon>
        <taxon>Cytophagales</taxon>
        <taxon>Hymenobacteraceae</taxon>
        <taxon>Adhaeribacter</taxon>
    </lineage>
</organism>
<dbReference type="InterPro" id="IPR036390">
    <property type="entry name" value="WH_DNA-bd_sf"/>
</dbReference>
<dbReference type="SUPFAM" id="SSF46785">
    <property type="entry name" value="Winged helix' DNA-binding domain"/>
    <property type="match status" value="1"/>
</dbReference>
<proteinExistence type="predicted"/>
<gene>
    <name evidence="1" type="ORF">I5M27_05280</name>
</gene>
<evidence type="ECO:0000313" key="2">
    <source>
        <dbReference type="Proteomes" id="UP000644147"/>
    </source>
</evidence>
<dbReference type="PROSITE" id="PS51197">
    <property type="entry name" value="HTH_RRF2_2"/>
    <property type="match status" value="1"/>
</dbReference>
<dbReference type="PANTHER" id="PTHR33221:SF13">
    <property type="entry name" value="TRANSCRIPTIONAL REGULATOR-RELATED"/>
    <property type="match status" value="1"/>
</dbReference>